<organism evidence="3 5">
    <name type="scientific">Capnocytophaga haemolytica</name>
    <dbReference type="NCBI Taxonomy" id="45243"/>
    <lineage>
        <taxon>Bacteria</taxon>
        <taxon>Pseudomonadati</taxon>
        <taxon>Bacteroidota</taxon>
        <taxon>Flavobacteriia</taxon>
        <taxon>Flavobacteriales</taxon>
        <taxon>Flavobacteriaceae</taxon>
        <taxon>Capnocytophaga</taxon>
    </lineage>
</organism>
<dbReference type="Gene3D" id="3.40.50.720">
    <property type="entry name" value="NAD(P)-binding Rossmann-like Domain"/>
    <property type="match status" value="1"/>
</dbReference>
<sequence>MNILIIGLGTIGSIYGYLFHKAGHKVEHFLRKDSPKAGIAELKVAMLDGRRHPKGEAYTDTYPIAHCSQKAYDFIFVSVPSGGIEGVLKSLQAEGITGQLLLCCGLWEDRKALEKLLEAYHYIEAHWDGHEMLQKKDYILGYPVAGGNIEGDILNGCVFDHFMLEKESKAGSVNYTKLKSLFADAQLKLECPYDMLEWIQLHLCINAAVQVVAGSNGNIHNTSAAAEALMQSSKQLKQVVRTIRQTAKIAAARGIDLKHYRNELWAYHLPTFISVPLMKRMFAKNILTRKIMTLHNNLSDLLYVCKTVYDFGKEKGVKAPIFYTAYEKILEKV</sequence>
<evidence type="ECO:0000313" key="3">
    <source>
        <dbReference type="EMBL" id="SNV02843.1"/>
    </source>
</evidence>
<accession>A0AAX2GXQ9</accession>
<dbReference type="InterPro" id="IPR013332">
    <property type="entry name" value="KPR_N"/>
</dbReference>
<dbReference type="RefSeq" id="WP_066429758.1">
    <property type="nucleotide sequence ID" value="NZ_CP014227.1"/>
</dbReference>
<gene>
    <name evidence="2" type="ORF">AXF12_07310</name>
    <name evidence="3" type="ORF">SAMEA44541418_00238</name>
</gene>
<dbReference type="AlphaFoldDB" id="A0AAX2GXQ9"/>
<keyword evidence="4" id="KW-1185">Reference proteome</keyword>
<dbReference type="EMBL" id="CP014227">
    <property type="protein sequence ID" value="AMD85333.1"/>
    <property type="molecule type" value="Genomic_DNA"/>
</dbReference>
<dbReference type="SUPFAM" id="SSF51735">
    <property type="entry name" value="NAD(P)-binding Rossmann-fold domains"/>
    <property type="match status" value="1"/>
</dbReference>
<evidence type="ECO:0000313" key="2">
    <source>
        <dbReference type="EMBL" id="AMD85333.1"/>
    </source>
</evidence>
<reference evidence="3 5" key="2">
    <citation type="submission" date="2017-06" db="EMBL/GenBank/DDBJ databases">
        <authorList>
            <consortium name="Pathogen Informatics"/>
        </authorList>
    </citation>
    <scope>NUCLEOTIDE SEQUENCE [LARGE SCALE GENOMIC DNA]</scope>
    <source>
        <strain evidence="3 5">NCTC12947</strain>
    </source>
</reference>
<dbReference type="Proteomes" id="UP000065822">
    <property type="component" value="Chromosome"/>
</dbReference>
<dbReference type="Pfam" id="PF02558">
    <property type="entry name" value="ApbA"/>
    <property type="match status" value="1"/>
</dbReference>
<evidence type="ECO:0000313" key="4">
    <source>
        <dbReference type="Proteomes" id="UP000065822"/>
    </source>
</evidence>
<dbReference type="Proteomes" id="UP000215539">
    <property type="component" value="Chromosome 1"/>
</dbReference>
<reference evidence="2 4" key="1">
    <citation type="submission" date="2016-02" db="EMBL/GenBank/DDBJ databases">
        <authorList>
            <person name="Holder M.E."/>
            <person name="Ajami N.J."/>
            <person name="Petrosino J.F."/>
        </authorList>
    </citation>
    <scope>NUCLEOTIDE SEQUENCE [LARGE SCALE GENOMIC DNA]</scope>
    <source>
        <strain evidence="2 4">CCUG 32990</strain>
    </source>
</reference>
<dbReference type="InterPro" id="IPR036291">
    <property type="entry name" value="NAD(P)-bd_dom_sf"/>
</dbReference>
<evidence type="ECO:0000259" key="1">
    <source>
        <dbReference type="Pfam" id="PF02558"/>
    </source>
</evidence>
<proteinExistence type="predicted"/>
<dbReference type="EMBL" id="LT906449">
    <property type="protein sequence ID" value="SNV02843.1"/>
    <property type="molecule type" value="Genomic_DNA"/>
</dbReference>
<dbReference type="KEGG" id="chg:AXF12_07310"/>
<protein>
    <submittedName>
        <fullName evidence="3">2-dehydropantoate 2-reductase</fullName>
    </submittedName>
</protein>
<feature type="domain" description="Ketopantoate reductase N-terminal" evidence="1">
    <location>
        <begin position="3"/>
        <end position="92"/>
    </location>
</feature>
<evidence type="ECO:0000313" key="5">
    <source>
        <dbReference type="Proteomes" id="UP000215539"/>
    </source>
</evidence>
<name>A0AAX2GXQ9_9FLAO</name>